<dbReference type="InterPro" id="IPR029066">
    <property type="entry name" value="PLP-binding_barrel"/>
</dbReference>
<proteinExistence type="predicted"/>
<comment type="caution">
    <text evidence="1">The sequence shown here is derived from an EMBL/GenBank/DDBJ whole genome shotgun (WGS) entry which is preliminary data.</text>
</comment>
<protein>
    <submittedName>
        <fullName evidence="1">Carboxynorspermidine decarboxylase</fullName>
    </submittedName>
</protein>
<evidence type="ECO:0000313" key="1">
    <source>
        <dbReference type="EMBL" id="EJW90177.1"/>
    </source>
</evidence>
<feature type="non-terminal residue" evidence="1">
    <location>
        <position position="77"/>
    </location>
</feature>
<dbReference type="Gene3D" id="3.20.20.10">
    <property type="entry name" value="Alanine racemase"/>
    <property type="match status" value="1"/>
</dbReference>
<dbReference type="EMBL" id="AMCI01008997">
    <property type="protein sequence ID" value="EJW90177.1"/>
    <property type="molecule type" value="Genomic_DNA"/>
</dbReference>
<accession>J9FKP1</accession>
<dbReference type="AlphaFoldDB" id="J9FKP1"/>
<gene>
    <name evidence="1" type="ORF">EVA_21721</name>
</gene>
<organism evidence="1">
    <name type="scientific">gut metagenome</name>
    <dbReference type="NCBI Taxonomy" id="749906"/>
    <lineage>
        <taxon>unclassified sequences</taxon>
        <taxon>metagenomes</taxon>
        <taxon>organismal metagenomes</taxon>
    </lineage>
</organism>
<sequence>MQPYYLLQESLLRRNLSLIQSVAERAGVEFILAFKAFALWKTFPVFREYIRHTTASSPYEARLAFEEFGSKAHTYSP</sequence>
<reference evidence="1" key="1">
    <citation type="journal article" date="2012" name="PLoS ONE">
        <title>Gene sets for utilization of primary and secondary nutrition supplies in the distal gut of endangered iberian lynx.</title>
        <authorList>
            <person name="Alcaide M."/>
            <person name="Messina E."/>
            <person name="Richter M."/>
            <person name="Bargiela R."/>
            <person name="Peplies J."/>
            <person name="Huws S.A."/>
            <person name="Newbold C.J."/>
            <person name="Golyshin P.N."/>
            <person name="Simon M.A."/>
            <person name="Lopez G."/>
            <person name="Yakimov M.M."/>
            <person name="Ferrer M."/>
        </authorList>
    </citation>
    <scope>NUCLEOTIDE SEQUENCE</scope>
</reference>
<name>J9FKP1_9ZZZZ</name>
<dbReference type="SUPFAM" id="SSF51419">
    <property type="entry name" value="PLP-binding barrel"/>
    <property type="match status" value="1"/>
</dbReference>